<protein>
    <submittedName>
        <fullName evidence="1">Uncharacterized protein</fullName>
    </submittedName>
</protein>
<organism evidence="1 2">
    <name type="scientific">Pleurodeles waltl</name>
    <name type="common">Iberian ribbed newt</name>
    <dbReference type="NCBI Taxonomy" id="8319"/>
    <lineage>
        <taxon>Eukaryota</taxon>
        <taxon>Metazoa</taxon>
        <taxon>Chordata</taxon>
        <taxon>Craniata</taxon>
        <taxon>Vertebrata</taxon>
        <taxon>Euteleostomi</taxon>
        <taxon>Amphibia</taxon>
        <taxon>Batrachia</taxon>
        <taxon>Caudata</taxon>
        <taxon>Salamandroidea</taxon>
        <taxon>Salamandridae</taxon>
        <taxon>Pleurodelinae</taxon>
        <taxon>Pleurodeles</taxon>
    </lineage>
</organism>
<keyword evidence="2" id="KW-1185">Reference proteome</keyword>
<evidence type="ECO:0000313" key="1">
    <source>
        <dbReference type="EMBL" id="KAJ1119646.1"/>
    </source>
</evidence>
<proteinExistence type="predicted"/>
<dbReference type="EMBL" id="JANPWB010000012">
    <property type="protein sequence ID" value="KAJ1119646.1"/>
    <property type="molecule type" value="Genomic_DNA"/>
</dbReference>
<reference evidence="1" key="1">
    <citation type="journal article" date="2022" name="bioRxiv">
        <title>Sequencing and chromosome-scale assembly of the giantPleurodeles waltlgenome.</title>
        <authorList>
            <person name="Brown T."/>
            <person name="Elewa A."/>
            <person name="Iarovenko S."/>
            <person name="Subramanian E."/>
            <person name="Araus A.J."/>
            <person name="Petzold A."/>
            <person name="Susuki M."/>
            <person name="Suzuki K.-i.T."/>
            <person name="Hayashi T."/>
            <person name="Toyoda A."/>
            <person name="Oliveira C."/>
            <person name="Osipova E."/>
            <person name="Leigh N.D."/>
            <person name="Simon A."/>
            <person name="Yun M.H."/>
        </authorList>
    </citation>
    <scope>NUCLEOTIDE SEQUENCE</scope>
    <source>
        <strain evidence="1">20211129_DDA</strain>
        <tissue evidence="1">Liver</tissue>
    </source>
</reference>
<evidence type="ECO:0000313" key="2">
    <source>
        <dbReference type="Proteomes" id="UP001066276"/>
    </source>
</evidence>
<sequence length="101" mass="11970">MYRYALITDGEITEFRVVYLYNTDLYNWLYRMTMMRASKMASTVVRNTHTRLRSCRYLERSCSGALALVEQEQGTDYVRLADVRSPIARTIVCTMQHMLLW</sequence>
<accession>A0AAV7NU64</accession>
<name>A0AAV7NU64_PLEWA</name>
<dbReference type="Proteomes" id="UP001066276">
    <property type="component" value="Chromosome 8"/>
</dbReference>
<comment type="caution">
    <text evidence="1">The sequence shown here is derived from an EMBL/GenBank/DDBJ whole genome shotgun (WGS) entry which is preliminary data.</text>
</comment>
<dbReference type="AlphaFoldDB" id="A0AAV7NU64"/>
<gene>
    <name evidence="1" type="ORF">NDU88_007831</name>
</gene>